<dbReference type="Pfam" id="PF00069">
    <property type="entry name" value="Pkinase"/>
    <property type="match status" value="1"/>
</dbReference>
<dbReference type="InterPro" id="IPR011009">
    <property type="entry name" value="Kinase-like_dom_sf"/>
</dbReference>
<gene>
    <name evidence="3" type="ORF">PFMALIP_02585</name>
</gene>
<evidence type="ECO:0000256" key="1">
    <source>
        <dbReference type="SAM" id="Coils"/>
    </source>
</evidence>
<keyword evidence="3" id="KW-0808">Transferase</keyword>
<dbReference type="GO" id="GO:0005634">
    <property type="term" value="C:nucleus"/>
    <property type="evidence" value="ECO:0007669"/>
    <property type="project" value="TreeGrafter"/>
</dbReference>
<keyword evidence="1" id="KW-0175">Coiled coil</keyword>
<dbReference type="Gene3D" id="1.10.510.10">
    <property type="entry name" value="Transferase(Phosphotransferase) domain 1"/>
    <property type="match status" value="1"/>
</dbReference>
<dbReference type="PROSITE" id="PS00108">
    <property type="entry name" value="PROTEIN_KINASE_ST"/>
    <property type="match status" value="1"/>
</dbReference>
<sequence>MIYVKEGNDGSCEKMNYKKKKKNSIKRKIQKIYICPKETFFNPFFNNFITYEHGIKLERHLTKHLCHRNIVLMDSFFFFHNYIVTMYPFGGYPLMVWYYMSSNDFISGINNINESDALFNNIQYINQANDQEENKLEPYDKGNISMNYLNVPHDKEHVLKVYTFFPQIIDNDYYNGMPHGIVRNTKGTQRNEKWDIEKKKMNKDMKALKRKLKVINENKRKVKRKIIKKEMKKVKKMKKIKKVKKMEKMEKMKEIKKMKKISKSNKKMEKMKIIYKSNKINNRRKKEYKKKLAYVYPQYVIAEILRQLLNVCLYLYRNKIFHSDIKPSNIVIKNIHKKHMDIICYCKKNKMWYLYKRGEIIKRKICIKLIDFEYCQIIYDKNGLVNSGGTTSIFKPLEDFKNKNIYALPKLVWIIGITIFILLTGTHPFSKINNDVHIYFILSNNKFHIKRKLKKYHYLSQPCKDLLKKMLTINYENRISFIQVFKHSFTLFG</sequence>
<dbReference type="EMBL" id="KI925544">
    <property type="protein sequence ID" value="ETW49407.1"/>
    <property type="molecule type" value="Genomic_DNA"/>
</dbReference>
<proteinExistence type="predicted"/>
<dbReference type="PANTHER" id="PTHR44167">
    <property type="entry name" value="OVARIAN-SPECIFIC SERINE/THREONINE-PROTEIN KINASE LOK-RELATED"/>
    <property type="match status" value="1"/>
</dbReference>
<dbReference type="Proteomes" id="UP000030699">
    <property type="component" value="Unassembled WGS sequence"/>
</dbReference>
<evidence type="ECO:0000259" key="2">
    <source>
        <dbReference type="PROSITE" id="PS50011"/>
    </source>
</evidence>
<dbReference type="InterPro" id="IPR008271">
    <property type="entry name" value="Ser/Thr_kinase_AS"/>
</dbReference>
<dbReference type="GO" id="GO:0005524">
    <property type="term" value="F:ATP binding"/>
    <property type="evidence" value="ECO:0007669"/>
    <property type="project" value="InterPro"/>
</dbReference>
<name>A0A024WQH8_PLAFA</name>
<dbReference type="AlphaFoldDB" id="A0A024WQH8"/>
<keyword evidence="3" id="KW-0418">Kinase</keyword>
<protein>
    <submittedName>
        <fullName evidence="3">CAMK protein kinase</fullName>
    </submittedName>
</protein>
<dbReference type="GO" id="GO:0004674">
    <property type="term" value="F:protein serine/threonine kinase activity"/>
    <property type="evidence" value="ECO:0007669"/>
    <property type="project" value="TreeGrafter"/>
</dbReference>
<feature type="domain" description="Protein kinase" evidence="2">
    <location>
        <begin position="190"/>
        <end position="490"/>
    </location>
</feature>
<dbReference type="OrthoDB" id="4062651at2759"/>
<evidence type="ECO:0000313" key="3">
    <source>
        <dbReference type="EMBL" id="ETW49407.1"/>
    </source>
</evidence>
<feature type="coiled-coil region" evidence="1">
    <location>
        <begin position="191"/>
        <end position="225"/>
    </location>
</feature>
<dbReference type="InterPro" id="IPR000719">
    <property type="entry name" value="Prot_kinase_dom"/>
</dbReference>
<dbReference type="SUPFAM" id="SSF56112">
    <property type="entry name" value="Protein kinase-like (PK-like)"/>
    <property type="match status" value="1"/>
</dbReference>
<dbReference type="PROSITE" id="PS50011">
    <property type="entry name" value="PROTEIN_KINASE_DOM"/>
    <property type="match status" value="1"/>
</dbReference>
<reference evidence="3 4" key="1">
    <citation type="submission" date="2013-02" db="EMBL/GenBank/DDBJ databases">
        <title>The Genome Annotation of Plasmodium falciparum MaliPS096_E11.</title>
        <authorList>
            <consortium name="The Broad Institute Genome Sequencing Platform"/>
            <consortium name="The Broad Institute Genome Sequencing Center for Infectious Disease"/>
            <person name="Neafsey D."/>
            <person name="Hoffman S."/>
            <person name="Volkman S."/>
            <person name="Rosenthal P."/>
            <person name="Walker B."/>
            <person name="Young S.K."/>
            <person name="Zeng Q."/>
            <person name="Gargeya S."/>
            <person name="Fitzgerald M."/>
            <person name="Haas B."/>
            <person name="Abouelleil A."/>
            <person name="Allen A.W."/>
            <person name="Alvarado L."/>
            <person name="Arachchi H.M."/>
            <person name="Berlin A.M."/>
            <person name="Chapman S.B."/>
            <person name="Gainer-Dewar J."/>
            <person name="Goldberg J."/>
            <person name="Griggs A."/>
            <person name="Gujja S."/>
            <person name="Hansen M."/>
            <person name="Howarth C."/>
            <person name="Imamovic A."/>
            <person name="Ireland A."/>
            <person name="Larimer J."/>
            <person name="McCowan C."/>
            <person name="Murphy C."/>
            <person name="Pearson M."/>
            <person name="Poon T.W."/>
            <person name="Priest M."/>
            <person name="Roberts A."/>
            <person name="Saif S."/>
            <person name="Shea T."/>
            <person name="Sisk P."/>
            <person name="Sykes S."/>
            <person name="Wortman J."/>
            <person name="Nusbaum C."/>
            <person name="Birren B."/>
        </authorList>
    </citation>
    <scope>NUCLEOTIDE SEQUENCE [LARGE SCALE GENOMIC DNA]</scope>
    <source>
        <strain evidence="3 4">MaliPS096_E11</strain>
    </source>
</reference>
<accession>A0A024WQH8</accession>
<dbReference type="GO" id="GO:0005737">
    <property type="term" value="C:cytoplasm"/>
    <property type="evidence" value="ECO:0007669"/>
    <property type="project" value="TreeGrafter"/>
</dbReference>
<reference evidence="3 4" key="2">
    <citation type="submission" date="2013-02" db="EMBL/GenBank/DDBJ databases">
        <title>The Genome Sequence of Plasmodium falciparum MaliPS096_E11.</title>
        <authorList>
            <consortium name="The Broad Institute Genome Sequencing Platform"/>
            <consortium name="The Broad Institute Genome Sequencing Center for Infectious Disease"/>
            <person name="Neafsey D."/>
            <person name="Cheeseman I."/>
            <person name="Volkman S."/>
            <person name="Adams J."/>
            <person name="Walker B."/>
            <person name="Young S.K."/>
            <person name="Zeng Q."/>
            <person name="Gargeya S."/>
            <person name="Fitzgerald M."/>
            <person name="Haas B."/>
            <person name="Abouelleil A."/>
            <person name="Alvarado L."/>
            <person name="Arachchi H.M."/>
            <person name="Berlin A.M."/>
            <person name="Chapman S.B."/>
            <person name="Dewar J."/>
            <person name="Goldberg J."/>
            <person name="Griggs A."/>
            <person name="Gujja S."/>
            <person name="Hansen M."/>
            <person name="Howarth C."/>
            <person name="Imamovic A."/>
            <person name="Larimer J."/>
            <person name="McCowan C."/>
            <person name="Murphy C."/>
            <person name="Neiman D."/>
            <person name="Pearson M."/>
            <person name="Priest M."/>
            <person name="Roberts A."/>
            <person name="Saif S."/>
            <person name="Shea T."/>
            <person name="Sisk P."/>
            <person name="Sykes S."/>
            <person name="Wortman J."/>
            <person name="Nusbaum C."/>
            <person name="Birren B."/>
        </authorList>
    </citation>
    <scope>NUCLEOTIDE SEQUENCE [LARGE SCALE GENOMIC DNA]</scope>
    <source>
        <strain evidence="3 4">MaliPS096_E11</strain>
    </source>
</reference>
<evidence type="ECO:0000313" key="4">
    <source>
        <dbReference type="Proteomes" id="UP000030699"/>
    </source>
</evidence>
<dbReference type="PANTHER" id="PTHR44167:SF24">
    <property type="entry name" value="SERINE_THREONINE-PROTEIN KINASE CHK2"/>
    <property type="match status" value="1"/>
</dbReference>
<dbReference type="GO" id="GO:0044773">
    <property type="term" value="P:mitotic DNA damage checkpoint signaling"/>
    <property type="evidence" value="ECO:0007669"/>
    <property type="project" value="TreeGrafter"/>
</dbReference>
<organism evidence="3 4">
    <name type="scientific">Plasmodium falciparum MaliPS096_E11</name>
    <dbReference type="NCBI Taxonomy" id="1036727"/>
    <lineage>
        <taxon>Eukaryota</taxon>
        <taxon>Sar</taxon>
        <taxon>Alveolata</taxon>
        <taxon>Apicomplexa</taxon>
        <taxon>Aconoidasida</taxon>
        <taxon>Haemosporida</taxon>
        <taxon>Plasmodiidae</taxon>
        <taxon>Plasmodium</taxon>
        <taxon>Plasmodium (Laverania)</taxon>
    </lineage>
</organism>
<dbReference type="SMART" id="SM00220">
    <property type="entry name" value="S_TKc"/>
    <property type="match status" value="1"/>
</dbReference>